<dbReference type="RefSeq" id="WP_206585871.1">
    <property type="nucleotide sequence ID" value="NZ_JAFKCU010000002.1"/>
</dbReference>
<dbReference type="EMBL" id="JAFKCU010000002">
    <property type="protein sequence ID" value="MBN7815180.1"/>
    <property type="molecule type" value="Genomic_DNA"/>
</dbReference>
<proteinExistence type="predicted"/>
<dbReference type="Proteomes" id="UP000664480">
    <property type="component" value="Unassembled WGS sequence"/>
</dbReference>
<keyword evidence="2" id="KW-1185">Reference proteome</keyword>
<reference evidence="1 2" key="1">
    <citation type="submission" date="2021-03" db="EMBL/GenBank/DDBJ databases">
        <title>novel species isolated from a fishpond in China.</title>
        <authorList>
            <person name="Lu H."/>
            <person name="Cai Z."/>
        </authorList>
    </citation>
    <scope>NUCLEOTIDE SEQUENCE [LARGE SCALE GENOMIC DNA]</scope>
    <source>
        <strain evidence="1 2">YJ13C</strain>
    </source>
</reference>
<sequence length="329" mass="38119">MRRFIDEKGTFEIKVPITWRYSIKDGKVHTFQEYEIWKSDAFQLSINKLDTDEKKANFESFLKSLPTTKIGDEDFYYLPDSGDKEFTTKTWTKLYADKAVFFTLTHPNNTDPELDSRSIEDKVLLVHSIMKEFKIIETGKSIETINSYRFEMFLQGVGATALILSKAVKNKAFIEATCILANQIDALLRIGIILKNQLINGNSDIEIEWIYQGLTDKKKSEKDIYKKALDLGIIDQTVYDELFKLYDDRNRVIHRFIISEITLAEVEEIAYQYYKQQEAVNKIIFDLEAEQITLGIGMTTTADKVQGEAEHLDFIKGKIGKIDYFDDKK</sequence>
<protein>
    <recommendedName>
        <fullName evidence="3">Apea-like HEPN domain-containing protein</fullName>
    </recommendedName>
</protein>
<evidence type="ECO:0000313" key="1">
    <source>
        <dbReference type="EMBL" id="MBN7815180.1"/>
    </source>
</evidence>
<organism evidence="1 2">
    <name type="scientific">Algoriphagus pacificus</name>
    <dbReference type="NCBI Taxonomy" id="2811234"/>
    <lineage>
        <taxon>Bacteria</taxon>
        <taxon>Pseudomonadati</taxon>
        <taxon>Bacteroidota</taxon>
        <taxon>Cytophagia</taxon>
        <taxon>Cytophagales</taxon>
        <taxon>Cyclobacteriaceae</taxon>
        <taxon>Algoriphagus</taxon>
    </lineage>
</organism>
<evidence type="ECO:0000313" key="2">
    <source>
        <dbReference type="Proteomes" id="UP000664480"/>
    </source>
</evidence>
<gene>
    <name evidence="1" type="ORF">J0A69_07070</name>
</gene>
<comment type="caution">
    <text evidence="1">The sequence shown here is derived from an EMBL/GenBank/DDBJ whole genome shotgun (WGS) entry which is preliminary data.</text>
</comment>
<name>A0ABS3CDK9_9BACT</name>
<evidence type="ECO:0008006" key="3">
    <source>
        <dbReference type="Google" id="ProtNLM"/>
    </source>
</evidence>
<accession>A0ABS3CDK9</accession>